<dbReference type="EMBL" id="JJRY01000001">
    <property type="protein sequence ID" value="KEF40031.1"/>
    <property type="molecule type" value="Genomic_DNA"/>
</dbReference>
<gene>
    <name evidence="2" type="ORF">M670_00043</name>
</gene>
<feature type="transmembrane region" description="Helical" evidence="1">
    <location>
        <begin position="127"/>
        <end position="144"/>
    </location>
</feature>
<proteinExistence type="predicted"/>
<dbReference type="RefSeq" id="WP_035192342.1">
    <property type="nucleotide sequence ID" value="NZ_JJRY01000001.1"/>
</dbReference>
<dbReference type="Pfam" id="PF13536">
    <property type="entry name" value="EmrE"/>
    <property type="match status" value="1"/>
</dbReference>
<evidence type="ECO:0000256" key="1">
    <source>
        <dbReference type="SAM" id="Phobius"/>
    </source>
</evidence>
<feature type="transmembrane region" description="Helical" evidence="1">
    <location>
        <begin position="95"/>
        <end position="115"/>
    </location>
</feature>
<feature type="transmembrane region" description="Helical" evidence="1">
    <location>
        <begin position="31"/>
        <end position="50"/>
    </location>
</feature>
<feature type="transmembrane region" description="Helical" evidence="1">
    <location>
        <begin position="150"/>
        <end position="168"/>
    </location>
</feature>
<evidence type="ECO:0000313" key="3">
    <source>
        <dbReference type="Proteomes" id="UP000027936"/>
    </source>
</evidence>
<keyword evidence="1" id="KW-0472">Membrane</keyword>
<accession>A0A072NRD9</accession>
<dbReference type="OrthoDB" id="3457556at2"/>
<evidence type="ECO:0000313" key="2">
    <source>
        <dbReference type="EMBL" id="KEF40031.1"/>
    </source>
</evidence>
<feature type="transmembrane region" description="Helical" evidence="1">
    <location>
        <begin position="216"/>
        <end position="238"/>
    </location>
</feature>
<protein>
    <submittedName>
        <fullName evidence="2">Multidrug resistance efflux transporter</fullName>
    </submittedName>
</protein>
<organism evidence="2 3">
    <name type="scientific">Schinkia azotoformans MEV2011</name>
    <dbReference type="NCBI Taxonomy" id="1348973"/>
    <lineage>
        <taxon>Bacteria</taxon>
        <taxon>Bacillati</taxon>
        <taxon>Bacillota</taxon>
        <taxon>Bacilli</taxon>
        <taxon>Bacillales</taxon>
        <taxon>Bacillaceae</taxon>
        <taxon>Calidifontibacillus/Schinkia group</taxon>
        <taxon>Schinkia</taxon>
    </lineage>
</organism>
<dbReference type="PATRIC" id="fig|1348973.3.peg.39"/>
<dbReference type="AlphaFoldDB" id="A0A072NRD9"/>
<dbReference type="InterPro" id="IPR032713">
    <property type="entry name" value="EmrE"/>
</dbReference>
<feature type="transmembrane region" description="Helical" evidence="1">
    <location>
        <begin position="70"/>
        <end position="89"/>
    </location>
</feature>
<comment type="caution">
    <text evidence="2">The sequence shown here is derived from an EMBL/GenBank/DDBJ whole genome shotgun (WGS) entry which is preliminary data.</text>
</comment>
<feature type="transmembrane region" description="Helical" evidence="1">
    <location>
        <begin position="259"/>
        <end position="292"/>
    </location>
</feature>
<reference evidence="2 3" key="1">
    <citation type="submission" date="2014-04" db="EMBL/GenBank/DDBJ databases">
        <title>Draft genome sequence of Bacillus azotoformans MEV2011, a (co-) denitrifying strain unable to grow in the presence of oxygen.</title>
        <authorList>
            <person name="Nielsen M."/>
            <person name="Schreiber L."/>
            <person name="Finster K."/>
            <person name="Schramm A."/>
        </authorList>
    </citation>
    <scope>NUCLEOTIDE SEQUENCE [LARGE SCALE GENOMIC DNA]</scope>
    <source>
        <strain evidence="2 3">MEV2011</strain>
    </source>
</reference>
<name>A0A072NRD9_SCHAZ</name>
<keyword evidence="1" id="KW-0812">Transmembrane</keyword>
<sequence length="305" mass="33322">MKAILIGIIASFFFASTFILNRSMDLSGGSWIWSASLRYIFMIPFLLLIVGIRGNMKPVFEEMKKKPFEWLLWSTIGFGLFYTPITYAAAFGPGWLVAGTWQTTIIAGSLLVPFLQKEKIPVKELKFSSLILIGVIIIQAQQATQVELSSTLLSILPVIIAAFAYPLGNRKMMEVCDGRLDTFQRVLGMTIASLPFWFVLSTIGLFIHGAPSNNQLFQSFIVAIFSGLIATVLFFYATDLARKSSRLLAAVEATQSGEIIFAVIGEMLLLGAAVPGAIALVGLGLIVLGMILHSLSSQKIQINSD</sequence>
<feature type="transmembrane region" description="Helical" evidence="1">
    <location>
        <begin position="189"/>
        <end position="210"/>
    </location>
</feature>
<keyword evidence="1" id="KW-1133">Transmembrane helix</keyword>
<dbReference type="Proteomes" id="UP000027936">
    <property type="component" value="Unassembled WGS sequence"/>
</dbReference>